<gene>
    <name evidence="2" type="ORF">SDC9_168267</name>
</gene>
<accession>A0A645G215</accession>
<name>A0A645G215_9ZZZZ</name>
<sequence length="39" mass="4503">MNIYAVFAKKKHMTLMAEKIIVIILYVVNAETMYVQNVA</sequence>
<reference evidence="2" key="1">
    <citation type="submission" date="2019-08" db="EMBL/GenBank/DDBJ databases">
        <authorList>
            <person name="Kucharzyk K."/>
            <person name="Murdoch R.W."/>
            <person name="Higgins S."/>
            <person name="Loffler F."/>
        </authorList>
    </citation>
    <scope>NUCLEOTIDE SEQUENCE</scope>
</reference>
<keyword evidence="1" id="KW-0812">Transmembrane</keyword>
<keyword evidence="1" id="KW-1133">Transmembrane helix</keyword>
<proteinExistence type="predicted"/>
<evidence type="ECO:0000313" key="2">
    <source>
        <dbReference type="EMBL" id="MPN20888.1"/>
    </source>
</evidence>
<organism evidence="2">
    <name type="scientific">bioreactor metagenome</name>
    <dbReference type="NCBI Taxonomy" id="1076179"/>
    <lineage>
        <taxon>unclassified sequences</taxon>
        <taxon>metagenomes</taxon>
        <taxon>ecological metagenomes</taxon>
    </lineage>
</organism>
<keyword evidence="1" id="KW-0472">Membrane</keyword>
<protein>
    <submittedName>
        <fullName evidence="2">Uncharacterized protein</fullName>
    </submittedName>
</protein>
<evidence type="ECO:0000256" key="1">
    <source>
        <dbReference type="SAM" id="Phobius"/>
    </source>
</evidence>
<comment type="caution">
    <text evidence="2">The sequence shown here is derived from an EMBL/GenBank/DDBJ whole genome shotgun (WGS) entry which is preliminary data.</text>
</comment>
<dbReference type="EMBL" id="VSSQ01068746">
    <property type="protein sequence ID" value="MPN20888.1"/>
    <property type="molecule type" value="Genomic_DNA"/>
</dbReference>
<feature type="transmembrane region" description="Helical" evidence="1">
    <location>
        <begin position="20"/>
        <end position="36"/>
    </location>
</feature>
<dbReference type="AlphaFoldDB" id="A0A645G215"/>